<dbReference type="Gene3D" id="3.30.420.10">
    <property type="entry name" value="Ribonuclease H-like superfamily/Ribonuclease H"/>
    <property type="match status" value="1"/>
</dbReference>
<dbReference type="InterPro" id="IPR036397">
    <property type="entry name" value="RNaseH_sf"/>
</dbReference>
<protein>
    <submittedName>
        <fullName evidence="2">Transposase</fullName>
    </submittedName>
</protein>
<gene>
    <name evidence="2" type="ORF">BDB_mp60003</name>
</gene>
<proteinExistence type="predicted"/>
<evidence type="ECO:0000313" key="2">
    <source>
        <dbReference type="EMBL" id="CCA82839.1"/>
    </source>
</evidence>
<dbReference type="InterPro" id="IPR038717">
    <property type="entry name" value="Tc1-like_DDE_dom"/>
</dbReference>
<dbReference type="AlphaFoldDB" id="G2ZWV6"/>
<sequence length="73" mass="8475">MPDILIDFMQRLIRGAKKKIFLVLDNLRVHHAKPVKAWLAANKERIEVFYLPSYSPELNPDEMLNADLKQAVT</sequence>
<reference evidence="2" key="2">
    <citation type="submission" date="2011-04" db="EMBL/GenBank/DDBJ databases">
        <authorList>
            <person name="Genoscope - CEA"/>
        </authorList>
    </citation>
    <scope>NUCLEOTIDE SEQUENCE</scope>
    <source>
        <strain evidence="2">R229</strain>
    </source>
</reference>
<accession>G2ZWV6</accession>
<name>G2ZWV6_9RALS</name>
<dbReference type="EMBL" id="FR854082">
    <property type="protein sequence ID" value="CCA82839.1"/>
    <property type="molecule type" value="Genomic_DNA"/>
</dbReference>
<feature type="domain" description="Tc1-like transposase DDE" evidence="1">
    <location>
        <begin position="5"/>
        <end position="72"/>
    </location>
</feature>
<dbReference type="GO" id="GO:0003676">
    <property type="term" value="F:nucleic acid binding"/>
    <property type="evidence" value="ECO:0007669"/>
    <property type="project" value="InterPro"/>
</dbReference>
<dbReference type="Pfam" id="PF13358">
    <property type="entry name" value="DDE_3"/>
    <property type="match status" value="1"/>
</dbReference>
<evidence type="ECO:0000259" key="1">
    <source>
        <dbReference type="Pfam" id="PF13358"/>
    </source>
</evidence>
<organism evidence="2">
    <name type="scientific">blood disease bacterium R229</name>
    <dbReference type="NCBI Taxonomy" id="741978"/>
    <lineage>
        <taxon>Bacteria</taxon>
        <taxon>Pseudomonadati</taxon>
        <taxon>Pseudomonadota</taxon>
        <taxon>Betaproteobacteria</taxon>
        <taxon>Burkholderiales</taxon>
        <taxon>Burkholderiaceae</taxon>
        <taxon>Ralstonia</taxon>
        <taxon>Ralstonia solanacearum species complex</taxon>
    </lineage>
</organism>
<reference evidence="2" key="1">
    <citation type="journal article" date="2011" name="PLoS ONE">
        <title>Ralstonia syzygii, the Blood Disease Bacterium and some Asian R. solanacearum strains form a single genomic species despite divergent lifestyles.</title>
        <authorList>
            <person name="Remenant B."/>
            <person name="de Cambiaire J.C."/>
            <person name="Cellier G."/>
            <person name="Jacobs J.M."/>
            <person name="Mangenot S."/>
            <person name="Barbe V."/>
            <person name="Lajus A."/>
            <person name="Vallenet D."/>
            <person name="Medigue C."/>
            <person name="Fegan M."/>
            <person name="Allen C."/>
            <person name="Prior P."/>
        </authorList>
    </citation>
    <scope>NUCLEOTIDE SEQUENCE</scope>
    <source>
        <strain evidence="2">R229</strain>
    </source>
</reference>